<keyword evidence="3" id="KW-1185">Reference proteome</keyword>
<feature type="transmembrane region" description="Helical" evidence="1">
    <location>
        <begin position="401"/>
        <end position="421"/>
    </location>
</feature>
<dbReference type="Proteomes" id="UP000799537">
    <property type="component" value="Unassembled WGS sequence"/>
</dbReference>
<dbReference type="GeneID" id="54562081"/>
<dbReference type="Gene3D" id="1.20.58.340">
    <property type="entry name" value="Magnesium transport protein CorA, transmembrane region"/>
    <property type="match status" value="1"/>
</dbReference>
<evidence type="ECO:0000313" key="2">
    <source>
        <dbReference type="EMBL" id="KAF2161562.1"/>
    </source>
</evidence>
<proteinExistence type="predicted"/>
<gene>
    <name evidence="2" type="ORF">M409DRAFT_27958</name>
</gene>
<evidence type="ECO:0000313" key="3">
    <source>
        <dbReference type="Proteomes" id="UP000799537"/>
    </source>
</evidence>
<keyword evidence="1" id="KW-0812">Transmembrane</keyword>
<keyword evidence="1" id="KW-1133">Transmembrane helix</keyword>
<accession>A0A6A6C6P8</accession>
<dbReference type="AlphaFoldDB" id="A0A6A6C6P8"/>
<name>A0A6A6C6P8_ZASCE</name>
<dbReference type="OrthoDB" id="2830640at2759"/>
<protein>
    <submittedName>
        <fullName evidence="2">Uncharacterized protein</fullName>
    </submittedName>
</protein>
<feature type="transmembrane region" description="Helical" evidence="1">
    <location>
        <begin position="188"/>
        <end position="207"/>
    </location>
</feature>
<feature type="transmembrane region" description="Helical" evidence="1">
    <location>
        <begin position="369"/>
        <end position="389"/>
    </location>
</feature>
<organism evidence="2 3">
    <name type="scientific">Zasmidium cellare ATCC 36951</name>
    <dbReference type="NCBI Taxonomy" id="1080233"/>
    <lineage>
        <taxon>Eukaryota</taxon>
        <taxon>Fungi</taxon>
        <taxon>Dikarya</taxon>
        <taxon>Ascomycota</taxon>
        <taxon>Pezizomycotina</taxon>
        <taxon>Dothideomycetes</taxon>
        <taxon>Dothideomycetidae</taxon>
        <taxon>Mycosphaerellales</taxon>
        <taxon>Mycosphaerellaceae</taxon>
        <taxon>Zasmidium</taxon>
    </lineage>
</organism>
<evidence type="ECO:0000256" key="1">
    <source>
        <dbReference type="SAM" id="Phobius"/>
    </source>
</evidence>
<reference evidence="2" key="1">
    <citation type="journal article" date="2020" name="Stud. Mycol.">
        <title>101 Dothideomycetes genomes: a test case for predicting lifestyles and emergence of pathogens.</title>
        <authorList>
            <person name="Haridas S."/>
            <person name="Albert R."/>
            <person name="Binder M."/>
            <person name="Bloem J."/>
            <person name="Labutti K."/>
            <person name="Salamov A."/>
            <person name="Andreopoulos B."/>
            <person name="Baker S."/>
            <person name="Barry K."/>
            <person name="Bills G."/>
            <person name="Bluhm B."/>
            <person name="Cannon C."/>
            <person name="Castanera R."/>
            <person name="Culley D."/>
            <person name="Daum C."/>
            <person name="Ezra D."/>
            <person name="Gonzalez J."/>
            <person name="Henrissat B."/>
            <person name="Kuo A."/>
            <person name="Liang C."/>
            <person name="Lipzen A."/>
            <person name="Lutzoni F."/>
            <person name="Magnuson J."/>
            <person name="Mondo S."/>
            <person name="Nolan M."/>
            <person name="Ohm R."/>
            <person name="Pangilinan J."/>
            <person name="Park H.-J."/>
            <person name="Ramirez L."/>
            <person name="Alfaro M."/>
            <person name="Sun H."/>
            <person name="Tritt A."/>
            <person name="Yoshinaga Y."/>
            <person name="Zwiers L.-H."/>
            <person name="Turgeon B."/>
            <person name="Goodwin S."/>
            <person name="Spatafora J."/>
            <person name="Crous P."/>
            <person name="Grigoriev I."/>
        </authorList>
    </citation>
    <scope>NUCLEOTIDE SEQUENCE</scope>
    <source>
        <strain evidence="2">ATCC 36951</strain>
    </source>
</reference>
<keyword evidence="1" id="KW-0472">Membrane</keyword>
<sequence>MDYFCERILQAAERKERFVSRPSELHYIRDEENQPVVYKTTFPYDESEHEKLPEAFLYQPSPLPTTKGTLKLLFKKSRPRHISGKPDKFPFADASCVRRIFQDLDLPQSYFHISSGSLVLARSNVVREEDGTPSGYEFIAHCPSTQGDWALALSHSVATRTTSAYWSVDHRIDSKTLLSDLAAFQSHAFHPMLIPIIMFSSILQRALDRRIAMKSKLTTLEETILLITQKAAKTTEEDFQEFNWYFKQPGGMETMFELLESCRREQTSRKGRYQYWEMLYKAILEGMEYAEVALAHVRREDFRRVQEDLKQWVALTWMKFESLRARDEDHVSRVNDASDMLYNLVQQRDSRIQANLARATQKDSEDMKFIALLGSVFLPASFVATVLGVDRFQFLPGPQLFGVYIGITIPLIAVVVTLCLLQPRWRGSKAVIVPSLHAAA</sequence>
<dbReference type="RefSeq" id="XP_033662451.1">
    <property type="nucleotide sequence ID" value="XM_033808809.1"/>
</dbReference>
<dbReference type="EMBL" id="ML993618">
    <property type="protein sequence ID" value="KAF2161562.1"/>
    <property type="molecule type" value="Genomic_DNA"/>
</dbReference>